<sequence length="453" mass="48517">MSGPKVVRIVTAEELLALREAMLHRLDQAVARWQAQCERVGESDASAVAAVMARRQALQALLADSDNTRYALLIEAETAFLQADTRDREARAIDRAAAGRQQQRRQRDNAAAVLNTLQDRSVDADAGLLHALRALADGHPGTDAEAVLARAFALLSPPDAQATLSDDQRALAAALQTTTLTPTLADWAARQPADPEREARLLRVDRHIAELQLLQGEAVAAPYLEALHKAEQETAPQRRNLLLDSLVLDLAAASAAFAQRRTQLERLQDVAGRLAAVDPAEHALLLTRAAACSTDTALSLLTELTLQCDTALASHQQALAAVSRRQAVLDGLASLGYEVREGMATAWQDTGAVVLKKVATPGYGVEVGGRADGGRLQVRAVALATDRDRRRDRDIETLWCGEFGRLQALLHGQGTALVIERALGVGEVPLKETIATATQSDQVPVSHARSGPA</sequence>
<protein>
    <submittedName>
        <fullName evidence="1">Uncharacterized protein</fullName>
    </submittedName>
</protein>
<name>A0A498CQA0_9GAMM</name>
<comment type="caution">
    <text evidence="1">The sequence shown here is derived from an EMBL/GenBank/DDBJ whole genome shotgun (WGS) entry which is preliminary data.</text>
</comment>
<proteinExistence type="predicted"/>
<dbReference type="OrthoDB" id="238413at2"/>
<dbReference type="RefSeq" id="WP_121036730.1">
    <property type="nucleotide sequence ID" value="NZ_RCDC01000004.1"/>
</dbReference>
<reference evidence="1 2" key="1">
    <citation type="submission" date="2018-10" db="EMBL/GenBank/DDBJ databases">
        <title>Comparative analysis of microorganisms from saline springs in Andes Mountain Range, Colombia.</title>
        <authorList>
            <person name="Rubin E."/>
        </authorList>
    </citation>
    <scope>NUCLEOTIDE SEQUENCE [LARGE SCALE GENOMIC DNA]</scope>
    <source>
        <strain evidence="1 2">USBA GBX 843</strain>
    </source>
</reference>
<evidence type="ECO:0000313" key="1">
    <source>
        <dbReference type="EMBL" id="RLK55802.1"/>
    </source>
</evidence>
<dbReference type="Proteomes" id="UP000274786">
    <property type="component" value="Unassembled WGS sequence"/>
</dbReference>
<dbReference type="EMBL" id="RCDC01000004">
    <property type="protein sequence ID" value="RLK55802.1"/>
    <property type="molecule type" value="Genomic_DNA"/>
</dbReference>
<evidence type="ECO:0000313" key="2">
    <source>
        <dbReference type="Proteomes" id="UP000274786"/>
    </source>
</evidence>
<dbReference type="AlphaFoldDB" id="A0A498CQA0"/>
<gene>
    <name evidence="1" type="ORF">BCL79_0171</name>
</gene>
<accession>A0A498CQA0</accession>
<organism evidence="1 2">
    <name type="scientific">Stenotrophomonas rhizophila</name>
    <dbReference type="NCBI Taxonomy" id="216778"/>
    <lineage>
        <taxon>Bacteria</taxon>
        <taxon>Pseudomonadati</taxon>
        <taxon>Pseudomonadota</taxon>
        <taxon>Gammaproteobacteria</taxon>
        <taxon>Lysobacterales</taxon>
        <taxon>Lysobacteraceae</taxon>
        <taxon>Stenotrophomonas</taxon>
    </lineage>
</organism>